<comment type="caution">
    <text evidence="2">The sequence shown here is derived from an EMBL/GenBank/DDBJ whole genome shotgun (WGS) entry which is preliminary data.</text>
</comment>
<dbReference type="Pfam" id="PF00665">
    <property type="entry name" value="rve"/>
    <property type="match status" value="1"/>
</dbReference>
<evidence type="ECO:0000313" key="3">
    <source>
        <dbReference type="Proteomes" id="UP000284250"/>
    </source>
</evidence>
<dbReference type="InterPro" id="IPR012337">
    <property type="entry name" value="RNaseH-like_sf"/>
</dbReference>
<reference evidence="2 3" key="1">
    <citation type="submission" date="2019-01" db="EMBL/GenBank/DDBJ databases">
        <title>Hymenobacter humicola sp. nov., isolated from soils in Antarctica.</title>
        <authorList>
            <person name="Sedlacek I."/>
            <person name="Holochova P."/>
            <person name="Kralova S."/>
            <person name="Pantucek R."/>
            <person name="Stankova E."/>
            <person name="Vrbovska V."/>
            <person name="Kristofova L."/>
            <person name="Svec P."/>
            <person name="Busse H.-J."/>
        </authorList>
    </citation>
    <scope>NUCLEOTIDE SEQUENCE [LARGE SCALE GENOMIC DNA]</scope>
    <source>
        <strain evidence="2 3">CCM 8852</strain>
    </source>
</reference>
<dbReference type="InterPro" id="IPR001584">
    <property type="entry name" value="Integrase_cat-core"/>
</dbReference>
<gene>
    <name evidence="2" type="ORF">D0T11_17825</name>
</gene>
<proteinExistence type="predicted"/>
<organism evidence="2 3">
    <name type="scientific">Hymenobacter rubripertinctus</name>
    <dbReference type="NCBI Taxonomy" id="2029981"/>
    <lineage>
        <taxon>Bacteria</taxon>
        <taxon>Pseudomonadati</taxon>
        <taxon>Bacteroidota</taxon>
        <taxon>Cytophagia</taxon>
        <taxon>Cytophagales</taxon>
        <taxon>Hymenobacteraceae</taxon>
        <taxon>Hymenobacter</taxon>
    </lineage>
</organism>
<dbReference type="PANTHER" id="PTHR46889:SF5">
    <property type="entry name" value="INTEGRASE PROTEIN"/>
    <property type="match status" value="1"/>
</dbReference>
<dbReference type="InterPro" id="IPR036397">
    <property type="entry name" value="RNaseH_sf"/>
</dbReference>
<dbReference type="PROSITE" id="PS50994">
    <property type="entry name" value="INTEGRASE"/>
    <property type="match status" value="1"/>
</dbReference>
<evidence type="ECO:0000313" key="2">
    <source>
        <dbReference type="EMBL" id="RIY06888.1"/>
    </source>
</evidence>
<dbReference type="SUPFAM" id="SSF53098">
    <property type="entry name" value="Ribonuclease H-like"/>
    <property type="match status" value="1"/>
</dbReference>
<feature type="domain" description="Integrase catalytic" evidence="1">
    <location>
        <begin position="119"/>
        <end position="283"/>
    </location>
</feature>
<sequence>MLLKSHPSIAIRSLEEVLGFSRQAYYQYWKRQTGAVNQEAVVVNLVRALREDHPRMGTRKLYERLQDELTTQQLKMGRDALFELLAAHGLLVRRRRRRVRTTFSRHRFRKYPNLISALVVDRPNQVWVADITYWFTPYGCLYISLVTDAYSRRIMSYAVAQTLQAVHCKSALQRALDQLTGKEANALIHHSDRGVQYCSAEYIGLLNAHHVQVSMTQQGDPLENTIAERINGILKNEYLAHQLVTSLAQAQTVLQQALYLYNYQRLHLSCDMLVPDQAHQKEGKLKWSTLFRTGQTRQTLTGYFRPDQLSDTDILPSYTGPPSKLTLPLSYRAFSLLCSCSYALRNAMLASSCLL</sequence>
<dbReference type="PANTHER" id="PTHR46889">
    <property type="entry name" value="TRANSPOSASE INSF FOR INSERTION SEQUENCE IS3B-RELATED"/>
    <property type="match status" value="1"/>
</dbReference>
<dbReference type="InterPro" id="IPR048020">
    <property type="entry name" value="Transpos_IS3"/>
</dbReference>
<accession>A0A418QP70</accession>
<dbReference type="Proteomes" id="UP000284250">
    <property type="component" value="Unassembled WGS sequence"/>
</dbReference>
<protein>
    <submittedName>
        <fullName evidence="2">IS3 family transposase</fullName>
    </submittedName>
</protein>
<name>A0A418QP70_9BACT</name>
<keyword evidence="3" id="KW-1185">Reference proteome</keyword>
<dbReference type="AlphaFoldDB" id="A0A418QP70"/>
<dbReference type="GO" id="GO:0015074">
    <property type="term" value="P:DNA integration"/>
    <property type="evidence" value="ECO:0007669"/>
    <property type="project" value="InterPro"/>
</dbReference>
<dbReference type="Gene3D" id="3.30.420.10">
    <property type="entry name" value="Ribonuclease H-like superfamily/Ribonuclease H"/>
    <property type="match status" value="1"/>
</dbReference>
<dbReference type="EMBL" id="QYCN01000035">
    <property type="protein sequence ID" value="RIY06888.1"/>
    <property type="molecule type" value="Genomic_DNA"/>
</dbReference>
<dbReference type="OrthoDB" id="936265at2"/>
<dbReference type="InterPro" id="IPR050900">
    <property type="entry name" value="Transposase_IS3/IS150/IS904"/>
</dbReference>
<evidence type="ECO:0000259" key="1">
    <source>
        <dbReference type="PROSITE" id="PS50994"/>
    </source>
</evidence>
<dbReference type="NCBIfam" id="NF033516">
    <property type="entry name" value="transpos_IS3"/>
    <property type="match status" value="1"/>
</dbReference>
<dbReference type="GO" id="GO:0003676">
    <property type="term" value="F:nucleic acid binding"/>
    <property type="evidence" value="ECO:0007669"/>
    <property type="project" value="InterPro"/>
</dbReference>